<comment type="caution">
    <text evidence="2">The sequence shown here is derived from an EMBL/GenBank/DDBJ whole genome shotgun (WGS) entry which is preliminary data.</text>
</comment>
<proteinExistence type="predicted"/>
<name>A0A5C6UCV6_9SPHN</name>
<gene>
    <name evidence="2" type="ORF">FSB78_01560</name>
</gene>
<dbReference type="Proteomes" id="UP000321250">
    <property type="component" value="Unassembled WGS sequence"/>
</dbReference>
<evidence type="ECO:0000256" key="1">
    <source>
        <dbReference type="SAM" id="MobiDB-lite"/>
    </source>
</evidence>
<dbReference type="EMBL" id="VOQR01000001">
    <property type="protein sequence ID" value="TXC69788.1"/>
    <property type="molecule type" value="Genomic_DNA"/>
</dbReference>
<keyword evidence="3" id="KW-1185">Reference proteome</keyword>
<protein>
    <submittedName>
        <fullName evidence="2">Uncharacterized protein</fullName>
    </submittedName>
</protein>
<dbReference type="AlphaFoldDB" id="A0A5C6UCV6"/>
<sequence length="166" mass="18093">MRVAHLGDRLESGDHALAGAGKHWHRGNRPPGTIGTHGAGCDTRTGGITMNFGRLRRRAANQTDGLAFLAQKSLGQNFTSFSDYWYGLPSPENNRFKLELPFCGASTNDNFLPIRHSSGAVVDRAPIIDRRELEKRKAKEAAAFGSIRSDGLEPPPKLMVWAILGA</sequence>
<accession>A0A5C6UCV6</accession>
<organism evidence="2 3">
    <name type="scientific">Sphingomonas ginsenosidivorax</name>
    <dbReference type="NCBI Taxonomy" id="862135"/>
    <lineage>
        <taxon>Bacteria</taxon>
        <taxon>Pseudomonadati</taxon>
        <taxon>Pseudomonadota</taxon>
        <taxon>Alphaproteobacteria</taxon>
        <taxon>Sphingomonadales</taxon>
        <taxon>Sphingomonadaceae</taxon>
        <taxon>Sphingomonas</taxon>
    </lineage>
</organism>
<feature type="region of interest" description="Disordered" evidence="1">
    <location>
        <begin position="19"/>
        <end position="39"/>
    </location>
</feature>
<evidence type="ECO:0000313" key="2">
    <source>
        <dbReference type="EMBL" id="TXC69788.1"/>
    </source>
</evidence>
<reference evidence="2 3" key="1">
    <citation type="journal article" date="2013" name="Antonie Van Leeuwenhoek">
        <title>Sphingomonas ginsenosidivorax sp. nov., with the ability to transform ginsenosides.</title>
        <authorList>
            <person name="Jin X.F."/>
            <person name="Kim J.K."/>
            <person name="Liu Q.M."/>
            <person name="Kang M.S."/>
            <person name="He D."/>
            <person name="Jin F.X."/>
            <person name="Kim S.C."/>
            <person name="Im W.T."/>
        </authorList>
    </citation>
    <scope>NUCLEOTIDE SEQUENCE [LARGE SCALE GENOMIC DNA]</scope>
    <source>
        <strain evidence="2 3">KHI67</strain>
    </source>
</reference>
<evidence type="ECO:0000313" key="3">
    <source>
        <dbReference type="Proteomes" id="UP000321250"/>
    </source>
</evidence>
<dbReference type="RefSeq" id="WP_147079377.1">
    <property type="nucleotide sequence ID" value="NZ_VOQR01000001.1"/>
</dbReference>